<reference evidence="2 3" key="1">
    <citation type="submission" date="2017-04" db="EMBL/GenBank/DDBJ databases">
        <authorList>
            <person name="Varghese N."/>
            <person name="Submissions S."/>
        </authorList>
    </citation>
    <scope>NUCLEOTIDE SEQUENCE [LARGE SCALE GENOMIC DNA]</scope>
    <source>
        <strain evidence="2 3">J3</strain>
    </source>
</reference>
<accession>A0ABY1MDX1</accession>
<dbReference type="Proteomes" id="UP000193566">
    <property type="component" value="Unassembled WGS sequence"/>
</dbReference>
<feature type="compositionally biased region" description="Basic and acidic residues" evidence="1">
    <location>
        <begin position="130"/>
        <end position="140"/>
    </location>
</feature>
<feature type="compositionally biased region" description="Low complexity" evidence="1">
    <location>
        <begin position="160"/>
        <end position="171"/>
    </location>
</feature>
<evidence type="ECO:0000313" key="3">
    <source>
        <dbReference type="Proteomes" id="UP000193566"/>
    </source>
</evidence>
<keyword evidence="3" id="KW-1185">Reference proteome</keyword>
<name>A0ABY1MDX1_RHORH</name>
<organism evidence="2 3">
    <name type="scientific">Rhodococcus rhodochrous J3</name>
    <dbReference type="NCBI Taxonomy" id="903528"/>
    <lineage>
        <taxon>Bacteria</taxon>
        <taxon>Bacillati</taxon>
        <taxon>Actinomycetota</taxon>
        <taxon>Actinomycetes</taxon>
        <taxon>Mycobacteriales</taxon>
        <taxon>Nocardiaceae</taxon>
        <taxon>Rhodococcus</taxon>
    </lineage>
</organism>
<dbReference type="EMBL" id="FXAV01000010">
    <property type="protein sequence ID" value="SMG49559.1"/>
    <property type="molecule type" value="Genomic_DNA"/>
</dbReference>
<feature type="region of interest" description="Disordered" evidence="1">
    <location>
        <begin position="120"/>
        <end position="171"/>
    </location>
</feature>
<evidence type="ECO:0000313" key="2">
    <source>
        <dbReference type="EMBL" id="SMG49559.1"/>
    </source>
</evidence>
<protein>
    <submittedName>
        <fullName evidence="2">Uncharacterized protein</fullName>
    </submittedName>
</protein>
<comment type="caution">
    <text evidence="2">The sequence shown here is derived from an EMBL/GenBank/DDBJ whole genome shotgun (WGS) entry which is preliminary data.</text>
</comment>
<feature type="region of interest" description="Disordered" evidence="1">
    <location>
        <begin position="209"/>
        <end position="233"/>
    </location>
</feature>
<proteinExistence type="predicted"/>
<sequence length="233" mass="24577">MAGPGGGTNRAPGISGTYRTVCADATVSRTPCPSVTGQSIRSSPVGTSIRIASHSIDQKPSDSANPPFTDSASARVVFHGIARSPAVSAVRPRTLRDIGSMNGLRVLLSRRAVVMSAPWKIRSGGNPSPEGDRATTERARPRTASSIASRPPSELPRTCTRSSPWASSSASRVSVRAPTVGRPLCFGDEPWPGRSTFSTSKCSARRGTRVEKSSIVAPMPCRRSRGSPDPVRR</sequence>
<evidence type="ECO:0000256" key="1">
    <source>
        <dbReference type="SAM" id="MobiDB-lite"/>
    </source>
</evidence>
<gene>
    <name evidence="2" type="ORF">SAMN02745947_03627</name>
</gene>